<proteinExistence type="inferred from homology"/>
<dbReference type="PROSITE" id="PS51935">
    <property type="entry name" value="NLPC_P60"/>
    <property type="match status" value="1"/>
</dbReference>
<dbReference type="PANTHER" id="PTHR36842">
    <property type="entry name" value="PROTEIN TOLB HOMOLOG"/>
    <property type="match status" value="1"/>
</dbReference>
<feature type="domain" description="PKD" evidence="5">
    <location>
        <begin position="749"/>
        <end position="832"/>
    </location>
</feature>
<evidence type="ECO:0000256" key="3">
    <source>
        <dbReference type="ARBA" id="ARBA00022801"/>
    </source>
</evidence>
<feature type="domain" description="NlpC/P60" evidence="7">
    <location>
        <begin position="49"/>
        <end position="218"/>
    </location>
</feature>
<organism evidence="8 9">
    <name type="scientific">Methanosarcina barkeri 227</name>
    <dbReference type="NCBI Taxonomy" id="1434106"/>
    <lineage>
        <taxon>Archaea</taxon>
        <taxon>Methanobacteriati</taxon>
        <taxon>Methanobacteriota</taxon>
        <taxon>Stenosarchaea group</taxon>
        <taxon>Methanomicrobia</taxon>
        <taxon>Methanosarcinales</taxon>
        <taxon>Methanosarcinaceae</taxon>
        <taxon>Methanosarcina</taxon>
    </lineage>
</organism>
<dbReference type="GeneID" id="25418932"/>
<dbReference type="InterPro" id="IPR000064">
    <property type="entry name" value="NLP_P60_dom"/>
</dbReference>
<dbReference type="InterPro" id="IPR002035">
    <property type="entry name" value="VWF_A"/>
</dbReference>
<dbReference type="CDD" id="cd00146">
    <property type="entry name" value="PKD"/>
    <property type="match status" value="3"/>
</dbReference>
<keyword evidence="2" id="KW-0645">Protease</keyword>
<dbReference type="HOGENOM" id="CLU_011896_0_0_2"/>
<accession>A0A0E3LPZ4</accession>
<dbReference type="SUPFAM" id="SSF54001">
    <property type="entry name" value="Cysteine proteinases"/>
    <property type="match status" value="1"/>
</dbReference>
<evidence type="ECO:0000313" key="8">
    <source>
        <dbReference type="EMBL" id="AKB57376.1"/>
    </source>
</evidence>
<dbReference type="PROSITE" id="PS50234">
    <property type="entry name" value="VWFA"/>
    <property type="match status" value="1"/>
</dbReference>
<dbReference type="Gene3D" id="3.40.50.410">
    <property type="entry name" value="von Willebrand factor, type A domain"/>
    <property type="match status" value="1"/>
</dbReference>
<feature type="domain" description="PKD" evidence="5">
    <location>
        <begin position="831"/>
        <end position="914"/>
    </location>
</feature>
<evidence type="ECO:0000259" key="7">
    <source>
        <dbReference type="PROSITE" id="PS51935"/>
    </source>
</evidence>
<dbReference type="Gene3D" id="2.60.40.10">
    <property type="entry name" value="Immunoglobulins"/>
    <property type="match status" value="3"/>
</dbReference>
<dbReference type="Proteomes" id="UP000033079">
    <property type="component" value="Chromosome"/>
</dbReference>
<feature type="domain" description="PKD" evidence="5">
    <location>
        <begin position="913"/>
        <end position="996"/>
    </location>
</feature>
<dbReference type="Pfam" id="PF00877">
    <property type="entry name" value="NLPC_P60"/>
    <property type="match status" value="1"/>
</dbReference>
<dbReference type="RefSeq" id="WP_052725733.1">
    <property type="nucleotide sequence ID" value="NZ_CP009530.1"/>
</dbReference>
<evidence type="ECO:0000256" key="2">
    <source>
        <dbReference type="ARBA" id="ARBA00022670"/>
    </source>
</evidence>
<name>A0A0E3LPZ4_METBA</name>
<dbReference type="GO" id="GO:0006508">
    <property type="term" value="P:proteolysis"/>
    <property type="evidence" value="ECO:0007669"/>
    <property type="project" value="UniProtKB-KW"/>
</dbReference>
<evidence type="ECO:0000259" key="6">
    <source>
        <dbReference type="PROSITE" id="PS50234"/>
    </source>
</evidence>
<dbReference type="InterPro" id="IPR036465">
    <property type="entry name" value="vWFA_dom_sf"/>
</dbReference>
<dbReference type="GO" id="GO:0008234">
    <property type="term" value="F:cysteine-type peptidase activity"/>
    <property type="evidence" value="ECO:0007669"/>
    <property type="project" value="UniProtKB-KW"/>
</dbReference>
<gene>
    <name evidence="8" type="ORF">MSBR2_0860</name>
</gene>
<dbReference type="NCBIfam" id="NF041940">
    <property type="entry name" value="choice_anch_X"/>
    <property type="match status" value="1"/>
</dbReference>
<dbReference type="InterPro" id="IPR038765">
    <property type="entry name" value="Papain-like_cys_pep_sf"/>
</dbReference>
<evidence type="ECO:0000259" key="5">
    <source>
        <dbReference type="PROSITE" id="PS50093"/>
    </source>
</evidence>
<dbReference type="InterPro" id="IPR000601">
    <property type="entry name" value="PKD_dom"/>
</dbReference>
<dbReference type="PANTHER" id="PTHR36842:SF1">
    <property type="entry name" value="PROTEIN TOLB"/>
    <property type="match status" value="1"/>
</dbReference>
<protein>
    <submittedName>
        <fullName evidence="8">Chitin binding protein</fullName>
    </submittedName>
</protein>
<dbReference type="FunFam" id="2.60.40.10:FF:000270">
    <property type="entry name" value="Cell surface protein"/>
    <property type="match status" value="3"/>
</dbReference>
<feature type="domain" description="VWFA" evidence="6">
    <location>
        <begin position="235"/>
        <end position="404"/>
    </location>
</feature>
<dbReference type="Pfam" id="PF00092">
    <property type="entry name" value="VWA"/>
    <property type="match status" value="1"/>
</dbReference>
<dbReference type="KEGG" id="mbar:MSBR2_0860"/>
<dbReference type="PROSITE" id="PS50093">
    <property type="entry name" value="PKD"/>
    <property type="match status" value="3"/>
</dbReference>
<sequence length="1004" mass="107574">MKKKLVVVIAAILMLALTVSTVSAEDSLNSTIDSVSVNEGNNLMTSDTTSLHQEAVTNAKKLISVGYLWGGKGFDYKSKKYADASMIISGYTYYDPDTGKTKVGTGVDCSGLVMWSFNKAYGATKYQDKSNPIYYEGAAGQWSDSDRFQQKSTSVPTKDNLTVGDLLFIGTKNKKTPDHVGMYVGDGKVIHSKGSTGVEIKTLDDWLDLPVDNTRKYRDCFTGYGSVVVTSSNANVMLVIDRSGSMYGTPISNAKNAASLFVDYMEPDDMAGVVSFSTSARYDHHLTTLTNNNKSSIKDKIGKISASGNTAIGSGLRYGLNDLLAYGDSSTPQAIVLLSDGLQNSGEHPNKVIPDITDNKIKVYTVGLGSNADEGLLGDIATKTGGKYYYSPTENQLQNIYNDIVGEVTGLTPIKDLTFNMVKGDHTFIAYKTDSTMKKAIASVFWPGSNVDLVLHKPDGSIVDPSEAESDPDIEYIASSTYKIYKVSNPELGEWTMELTATDMPTGGEDVSVTVRAESTLSMSLSTDKDQYIQGESVKITSGISNGETKITTADVKSNITLPDSSINHLTLYDDGSHGDGGAKDGIYANFFDNTSLKGDYTVDATATGSLSDGSQFNRIEDSSFKIIQGTNSILLLPDNLSIEGKTGEKITKNITVSTSQALTSVAITPTSLQSENGDIIDTSNIKVNPAAVNVSSGVPETILVTINIPESATSGNYTGKINAIGTNDSDSCTIHLHVTDDNVTDTVPVANFTSSATSGKAPLKVKFTDTSTGSPTSWFWNFGDGSKSFHQNPIHKYSKAGIYTVNLTVKNDIGRNTVTKTEYINVITKPVANFTSSATSGKAPLKVKFTDTSTGTPAAWKWDFGDGSKSFHQNPTHKYSNAGVYNVSLKVKNAAGSNTVTKTNYIKVITKPVASFTSNVTSGKAPLKVTFTDTSTGIPAKWKWSFGDGTISREQNPEHQYLQGGSYKVTLTVSNAAGGNTITKTNYIKVTTNTRPGIYSENK</sequence>
<dbReference type="InterPro" id="IPR013783">
    <property type="entry name" value="Ig-like_fold"/>
</dbReference>
<keyword evidence="3" id="KW-0378">Hydrolase</keyword>
<dbReference type="SMART" id="SM00089">
    <property type="entry name" value="PKD"/>
    <property type="match status" value="3"/>
</dbReference>
<dbReference type="Pfam" id="PF18911">
    <property type="entry name" value="PKD_4"/>
    <property type="match status" value="3"/>
</dbReference>
<dbReference type="SMART" id="SM00327">
    <property type="entry name" value="VWA"/>
    <property type="match status" value="1"/>
</dbReference>
<dbReference type="Gene3D" id="3.90.1720.10">
    <property type="entry name" value="endopeptidase domain like (from Nostoc punctiforme)"/>
    <property type="match status" value="1"/>
</dbReference>
<dbReference type="SUPFAM" id="SSF49299">
    <property type="entry name" value="PKD domain"/>
    <property type="match status" value="3"/>
</dbReference>
<dbReference type="CDD" id="cd00198">
    <property type="entry name" value="vWFA"/>
    <property type="match status" value="1"/>
</dbReference>
<dbReference type="SUPFAM" id="SSF53300">
    <property type="entry name" value="vWA-like"/>
    <property type="match status" value="1"/>
</dbReference>
<evidence type="ECO:0000256" key="4">
    <source>
        <dbReference type="ARBA" id="ARBA00022807"/>
    </source>
</evidence>
<dbReference type="AlphaFoldDB" id="A0A0E3LPZ4"/>
<reference evidence="8 9" key="1">
    <citation type="submission" date="2014-07" db="EMBL/GenBank/DDBJ databases">
        <title>Methanogenic archaea and the global carbon cycle.</title>
        <authorList>
            <person name="Henriksen J.R."/>
            <person name="Luke J."/>
            <person name="Reinhart S."/>
            <person name="Benedict M.N."/>
            <person name="Youngblut N.D."/>
            <person name="Metcalf M.E."/>
            <person name="Whitaker R.J."/>
            <person name="Metcalf W.W."/>
        </authorList>
    </citation>
    <scope>NUCLEOTIDE SEQUENCE [LARGE SCALE GENOMIC DNA]</scope>
    <source>
        <strain evidence="8 9">227</strain>
    </source>
</reference>
<comment type="similarity">
    <text evidence="1">Belongs to the peptidase C40 family.</text>
</comment>
<dbReference type="InterPro" id="IPR022409">
    <property type="entry name" value="PKD/Chitinase_dom"/>
</dbReference>
<keyword evidence="4" id="KW-0788">Thiol protease</keyword>
<dbReference type="PATRIC" id="fig|1434106.5.peg.1085"/>
<dbReference type="EMBL" id="CP009530">
    <property type="protein sequence ID" value="AKB57376.1"/>
    <property type="molecule type" value="Genomic_DNA"/>
</dbReference>
<evidence type="ECO:0000256" key="1">
    <source>
        <dbReference type="ARBA" id="ARBA00007074"/>
    </source>
</evidence>
<evidence type="ECO:0000313" key="9">
    <source>
        <dbReference type="Proteomes" id="UP000033079"/>
    </source>
</evidence>
<dbReference type="InterPro" id="IPR035986">
    <property type="entry name" value="PKD_dom_sf"/>
</dbReference>